<evidence type="ECO:0000313" key="5">
    <source>
        <dbReference type="Proteomes" id="UP000661607"/>
    </source>
</evidence>
<name>A0ABR9KQK1_9ACTN</name>
<dbReference type="InterPro" id="IPR027417">
    <property type="entry name" value="P-loop_NTPase"/>
</dbReference>
<comment type="caution">
    <text evidence="4">The sequence shown here is derived from an EMBL/GenBank/DDBJ whole genome shotgun (WGS) entry which is preliminary data.</text>
</comment>
<dbReference type="InterPro" id="IPR003593">
    <property type="entry name" value="AAA+_ATPase"/>
</dbReference>
<evidence type="ECO:0000259" key="3">
    <source>
        <dbReference type="PROSITE" id="PS50893"/>
    </source>
</evidence>
<proteinExistence type="predicted"/>
<protein>
    <submittedName>
        <fullName evidence="4">Iron complex transport system ATP-binding protein</fullName>
    </submittedName>
</protein>
<dbReference type="InterPro" id="IPR017871">
    <property type="entry name" value="ABC_transporter-like_CS"/>
</dbReference>
<dbReference type="SUPFAM" id="SSF52540">
    <property type="entry name" value="P-loop containing nucleoside triphosphate hydrolases"/>
    <property type="match status" value="1"/>
</dbReference>
<dbReference type="GO" id="GO:0005524">
    <property type="term" value="F:ATP binding"/>
    <property type="evidence" value="ECO:0007669"/>
    <property type="project" value="UniProtKB-KW"/>
</dbReference>
<evidence type="ECO:0000313" key="4">
    <source>
        <dbReference type="EMBL" id="MBE1564045.1"/>
    </source>
</evidence>
<reference evidence="4 5" key="1">
    <citation type="submission" date="2020-10" db="EMBL/GenBank/DDBJ databases">
        <title>Sequencing the genomes of 1000 actinobacteria strains.</title>
        <authorList>
            <person name="Klenk H.-P."/>
        </authorList>
    </citation>
    <scope>NUCLEOTIDE SEQUENCE [LARGE SCALE GENOMIC DNA]</scope>
    <source>
        <strain evidence="4 5">DSM 43748</strain>
    </source>
</reference>
<dbReference type="InterPro" id="IPR003439">
    <property type="entry name" value="ABC_transporter-like_ATP-bd"/>
</dbReference>
<dbReference type="RefSeq" id="WP_192778494.1">
    <property type="nucleotide sequence ID" value="NZ_BAAASY010000028.1"/>
</dbReference>
<gene>
    <name evidence="4" type="ORF">H4W81_006824</name>
</gene>
<dbReference type="PROSITE" id="PS50893">
    <property type="entry name" value="ABC_TRANSPORTER_2"/>
    <property type="match status" value="1"/>
</dbReference>
<dbReference type="Gene3D" id="3.40.50.300">
    <property type="entry name" value="P-loop containing nucleotide triphosphate hydrolases"/>
    <property type="match status" value="1"/>
</dbReference>
<keyword evidence="2 4" id="KW-0067">ATP-binding</keyword>
<evidence type="ECO:0000256" key="2">
    <source>
        <dbReference type="ARBA" id="ARBA00022840"/>
    </source>
</evidence>
<keyword evidence="1" id="KW-0547">Nucleotide-binding</keyword>
<keyword evidence="5" id="KW-1185">Reference proteome</keyword>
<dbReference type="PANTHER" id="PTHR42794">
    <property type="entry name" value="HEMIN IMPORT ATP-BINDING PROTEIN HMUV"/>
    <property type="match status" value="1"/>
</dbReference>
<dbReference type="CDD" id="cd03214">
    <property type="entry name" value="ABC_Iron-Siderophores_B12_Hemin"/>
    <property type="match status" value="1"/>
</dbReference>
<evidence type="ECO:0000256" key="1">
    <source>
        <dbReference type="ARBA" id="ARBA00022741"/>
    </source>
</evidence>
<dbReference type="PROSITE" id="PS00211">
    <property type="entry name" value="ABC_TRANSPORTER_1"/>
    <property type="match status" value="1"/>
</dbReference>
<feature type="domain" description="ABC transporter" evidence="3">
    <location>
        <begin position="3"/>
        <end position="235"/>
    </location>
</feature>
<dbReference type="Proteomes" id="UP000661607">
    <property type="component" value="Unassembled WGS sequence"/>
</dbReference>
<sequence length="264" mass="28133">MRLCVSDVSVRLGGVPILHDVSLVAEPGEIVGLVGPNGSGKSTLLRTVYRSLRPESGGIRLGGHNVWAGSARAAARQIAAVLQDDTTPAGMTVVEVVELGRTPHHGLFDREGQADRAAVREAMDRAGVLALAGRRFGSLSGGERQRVQLARALAQEPSLLILDEPTNHLDIRARFELLDLVRELGTTTLAVMHELDLAARVCDSLVVLHGGRVVAEGPVLDALTPEVLREVFGVRAQAARDTDGIVRIAYAARPLVDGRLAPQR</sequence>
<dbReference type="Pfam" id="PF00005">
    <property type="entry name" value="ABC_tran"/>
    <property type="match status" value="1"/>
</dbReference>
<dbReference type="PANTHER" id="PTHR42794:SF2">
    <property type="entry name" value="ABC TRANSPORTER ATP-BINDING PROTEIN"/>
    <property type="match status" value="1"/>
</dbReference>
<accession>A0ABR9KQK1</accession>
<dbReference type="SMART" id="SM00382">
    <property type="entry name" value="AAA"/>
    <property type="match status" value="1"/>
</dbReference>
<dbReference type="EMBL" id="JADBEF010000001">
    <property type="protein sequence ID" value="MBE1564045.1"/>
    <property type="molecule type" value="Genomic_DNA"/>
</dbReference>
<organism evidence="4 5">
    <name type="scientific">Nonomuraea africana</name>
    <dbReference type="NCBI Taxonomy" id="46171"/>
    <lineage>
        <taxon>Bacteria</taxon>
        <taxon>Bacillati</taxon>
        <taxon>Actinomycetota</taxon>
        <taxon>Actinomycetes</taxon>
        <taxon>Streptosporangiales</taxon>
        <taxon>Streptosporangiaceae</taxon>
        <taxon>Nonomuraea</taxon>
    </lineage>
</organism>